<dbReference type="GO" id="GO:0005886">
    <property type="term" value="C:plasma membrane"/>
    <property type="evidence" value="ECO:0007669"/>
    <property type="project" value="TreeGrafter"/>
</dbReference>
<dbReference type="PANTHER" id="PTHR11562:SF17">
    <property type="entry name" value="RE54080P-RELATED"/>
    <property type="match status" value="1"/>
</dbReference>
<name>A0A3P8VGV5_CYNSE</name>
<accession>A0A3P8VGV5</accession>
<dbReference type="GO" id="GO:0005385">
    <property type="term" value="F:zinc ion transmembrane transporter activity"/>
    <property type="evidence" value="ECO:0007669"/>
    <property type="project" value="TreeGrafter"/>
</dbReference>
<dbReference type="PANTHER" id="PTHR11562">
    <property type="entry name" value="CATION EFFLUX PROTEIN/ ZINC TRANSPORTER"/>
    <property type="match status" value="1"/>
</dbReference>
<evidence type="ECO:0000256" key="8">
    <source>
        <dbReference type="SAM" id="Phobius"/>
    </source>
</evidence>
<reference evidence="10" key="3">
    <citation type="submission" date="2025-09" db="UniProtKB">
        <authorList>
            <consortium name="Ensembl"/>
        </authorList>
    </citation>
    <scope>IDENTIFICATION</scope>
</reference>
<evidence type="ECO:0000256" key="5">
    <source>
        <dbReference type="ARBA" id="ARBA00022989"/>
    </source>
</evidence>
<dbReference type="InterPro" id="IPR027469">
    <property type="entry name" value="Cation_efflux_TMD_sf"/>
</dbReference>
<dbReference type="InterPro" id="IPR058533">
    <property type="entry name" value="Cation_efflux_TM"/>
</dbReference>
<evidence type="ECO:0000313" key="11">
    <source>
        <dbReference type="Proteomes" id="UP000265120"/>
    </source>
</evidence>
<reference evidence="10" key="2">
    <citation type="submission" date="2025-08" db="UniProtKB">
        <authorList>
            <consortium name="Ensembl"/>
        </authorList>
    </citation>
    <scope>IDENTIFICATION</scope>
</reference>
<dbReference type="Ensembl" id="ENSCSET00000011805.1">
    <property type="protein sequence ID" value="ENSCSEP00000011665.1"/>
    <property type="gene ID" value="ENSCSEG00000007511.1"/>
</dbReference>
<evidence type="ECO:0000259" key="9">
    <source>
        <dbReference type="Pfam" id="PF01545"/>
    </source>
</evidence>
<keyword evidence="2" id="KW-0050">Antiport</keyword>
<dbReference type="GeneTree" id="ENSGT00940000156072"/>
<dbReference type="AlphaFoldDB" id="A0A3P8VGV5"/>
<dbReference type="STRING" id="244447.ENSCSEP00000011665"/>
<keyword evidence="11" id="KW-1185">Reference proteome</keyword>
<dbReference type="Proteomes" id="UP000265120">
    <property type="component" value="Chromosome 1"/>
</dbReference>
<organism evidence="10 11">
    <name type="scientific">Cynoglossus semilaevis</name>
    <name type="common">Tongue sole</name>
    <dbReference type="NCBI Taxonomy" id="244447"/>
    <lineage>
        <taxon>Eukaryota</taxon>
        <taxon>Metazoa</taxon>
        <taxon>Chordata</taxon>
        <taxon>Craniata</taxon>
        <taxon>Vertebrata</taxon>
        <taxon>Euteleostomi</taxon>
        <taxon>Actinopterygii</taxon>
        <taxon>Neopterygii</taxon>
        <taxon>Teleostei</taxon>
        <taxon>Neoteleostei</taxon>
        <taxon>Acanthomorphata</taxon>
        <taxon>Carangaria</taxon>
        <taxon>Pleuronectiformes</taxon>
        <taxon>Pleuronectoidei</taxon>
        <taxon>Cynoglossidae</taxon>
        <taxon>Cynoglossinae</taxon>
        <taxon>Cynoglossus</taxon>
    </lineage>
</organism>
<dbReference type="GO" id="GO:0010043">
    <property type="term" value="P:response to zinc ion"/>
    <property type="evidence" value="ECO:0007669"/>
    <property type="project" value="TreeGrafter"/>
</dbReference>
<dbReference type="Pfam" id="PF01545">
    <property type="entry name" value="Cation_efflux"/>
    <property type="match status" value="1"/>
</dbReference>
<evidence type="ECO:0000256" key="2">
    <source>
        <dbReference type="ARBA" id="ARBA00022449"/>
    </source>
</evidence>
<dbReference type="Gene3D" id="1.20.1510.10">
    <property type="entry name" value="Cation efflux protein transmembrane domain"/>
    <property type="match status" value="1"/>
</dbReference>
<evidence type="ECO:0000256" key="7">
    <source>
        <dbReference type="ARBA" id="ARBA00048349"/>
    </source>
</evidence>
<dbReference type="InterPro" id="IPR050681">
    <property type="entry name" value="CDF/SLC30A"/>
</dbReference>
<dbReference type="GO" id="GO:0015297">
    <property type="term" value="F:antiporter activity"/>
    <property type="evidence" value="ECO:0007669"/>
    <property type="project" value="UniProtKB-KW"/>
</dbReference>
<keyword evidence="4" id="KW-0864">Zinc transport</keyword>
<evidence type="ECO:0000256" key="4">
    <source>
        <dbReference type="ARBA" id="ARBA00022906"/>
    </source>
</evidence>
<feature type="transmembrane region" description="Helical" evidence="8">
    <location>
        <begin position="41"/>
        <end position="60"/>
    </location>
</feature>
<keyword evidence="4" id="KW-0813">Transport</keyword>
<sequence length="83" mass="9094">MLTKANVTLMLATIRQLFICSVIPSPVGGYAAHSLAIMTDAAHLLTDFGSILISIFSLWISSRPPTHTMTFGWHRAGQTHRTL</sequence>
<evidence type="ECO:0000256" key="3">
    <source>
        <dbReference type="ARBA" id="ARBA00022692"/>
    </source>
</evidence>
<keyword evidence="4" id="KW-0406">Ion transport</keyword>
<evidence type="ECO:0000256" key="1">
    <source>
        <dbReference type="ARBA" id="ARBA00004141"/>
    </source>
</evidence>
<comment type="catalytic activity">
    <reaction evidence="7">
        <text>Zn(2+)(in) + 2 H(+)(out) = Zn(2+)(out) + 2 H(+)(in)</text>
        <dbReference type="Rhea" id="RHEA:72627"/>
        <dbReference type="ChEBI" id="CHEBI:15378"/>
        <dbReference type="ChEBI" id="CHEBI:29105"/>
    </reaction>
</comment>
<comment type="subcellular location">
    <subcellularLocation>
        <location evidence="1">Membrane</location>
        <topology evidence="1">Multi-pass membrane protein</topology>
    </subcellularLocation>
</comment>
<dbReference type="SUPFAM" id="SSF161111">
    <property type="entry name" value="Cation efflux protein transmembrane domain-like"/>
    <property type="match status" value="1"/>
</dbReference>
<keyword evidence="4" id="KW-0862">Zinc</keyword>
<keyword evidence="3 8" id="KW-0812">Transmembrane</keyword>
<dbReference type="InParanoid" id="A0A3P8VGV5"/>
<proteinExistence type="predicted"/>
<protein>
    <recommendedName>
        <fullName evidence="9">Cation efflux protein transmembrane domain-containing protein</fullName>
    </recommendedName>
</protein>
<keyword evidence="6 8" id="KW-0472">Membrane</keyword>
<evidence type="ECO:0000256" key="6">
    <source>
        <dbReference type="ARBA" id="ARBA00023136"/>
    </source>
</evidence>
<evidence type="ECO:0000313" key="10">
    <source>
        <dbReference type="Ensembl" id="ENSCSEP00000011665.1"/>
    </source>
</evidence>
<reference evidence="10 11" key="1">
    <citation type="journal article" date="2014" name="Nat. Genet.">
        <title>Whole-genome sequence of a flatfish provides insights into ZW sex chromosome evolution and adaptation to a benthic lifestyle.</title>
        <authorList>
            <person name="Chen S."/>
            <person name="Zhang G."/>
            <person name="Shao C."/>
            <person name="Huang Q."/>
            <person name="Liu G."/>
            <person name="Zhang P."/>
            <person name="Song W."/>
            <person name="An N."/>
            <person name="Chalopin D."/>
            <person name="Volff J.N."/>
            <person name="Hong Y."/>
            <person name="Li Q."/>
            <person name="Sha Z."/>
            <person name="Zhou H."/>
            <person name="Xie M."/>
            <person name="Yu Q."/>
            <person name="Liu Y."/>
            <person name="Xiang H."/>
            <person name="Wang N."/>
            <person name="Wu K."/>
            <person name="Yang C."/>
            <person name="Zhou Q."/>
            <person name="Liao X."/>
            <person name="Yang L."/>
            <person name="Hu Q."/>
            <person name="Zhang J."/>
            <person name="Meng L."/>
            <person name="Jin L."/>
            <person name="Tian Y."/>
            <person name="Lian J."/>
            <person name="Yang J."/>
            <person name="Miao G."/>
            <person name="Liu S."/>
            <person name="Liang Z."/>
            <person name="Yan F."/>
            <person name="Li Y."/>
            <person name="Sun B."/>
            <person name="Zhang H."/>
            <person name="Zhang J."/>
            <person name="Zhu Y."/>
            <person name="Du M."/>
            <person name="Zhao Y."/>
            <person name="Schartl M."/>
            <person name="Tang Q."/>
            <person name="Wang J."/>
        </authorList>
    </citation>
    <scope>NUCLEOTIDE SEQUENCE</scope>
</reference>
<keyword evidence="5 8" id="KW-1133">Transmembrane helix</keyword>
<feature type="domain" description="Cation efflux protein transmembrane" evidence="9">
    <location>
        <begin position="25"/>
        <end position="76"/>
    </location>
</feature>